<keyword evidence="4" id="KW-1185">Reference proteome</keyword>
<accession>A0A8H4PYD7</accession>
<evidence type="ECO:0000313" key="3">
    <source>
        <dbReference type="EMBL" id="KAF4512772.1"/>
    </source>
</evidence>
<feature type="signal peptide" evidence="2">
    <location>
        <begin position="1"/>
        <end position="15"/>
    </location>
</feature>
<evidence type="ECO:0000256" key="1">
    <source>
        <dbReference type="SAM" id="MobiDB-lite"/>
    </source>
</evidence>
<feature type="region of interest" description="Disordered" evidence="1">
    <location>
        <begin position="226"/>
        <end position="260"/>
    </location>
</feature>
<keyword evidence="2" id="KW-0732">Signal</keyword>
<dbReference type="EMBL" id="JAAVMX010000001">
    <property type="protein sequence ID" value="KAF4512772.1"/>
    <property type="molecule type" value="Genomic_DNA"/>
</dbReference>
<reference evidence="3 4" key="1">
    <citation type="journal article" date="2020" name="Genome Biol. Evol.">
        <title>A new high-quality draft genome assembly of the Chinese cordyceps Ophiocordyceps sinensis.</title>
        <authorList>
            <person name="Shu R."/>
            <person name="Zhang J."/>
            <person name="Meng Q."/>
            <person name="Zhang H."/>
            <person name="Zhou G."/>
            <person name="Li M."/>
            <person name="Wu P."/>
            <person name="Zhao Y."/>
            <person name="Chen C."/>
            <person name="Qin Q."/>
        </authorList>
    </citation>
    <scope>NUCLEOTIDE SEQUENCE [LARGE SCALE GENOMIC DNA]</scope>
    <source>
        <strain evidence="3 4">IOZ07</strain>
    </source>
</reference>
<dbReference type="Proteomes" id="UP000557566">
    <property type="component" value="Unassembled WGS sequence"/>
</dbReference>
<evidence type="ECO:0000256" key="2">
    <source>
        <dbReference type="SAM" id="SignalP"/>
    </source>
</evidence>
<comment type="caution">
    <text evidence="3">The sequence shown here is derived from an EMBL/GenBank/DDBJ whole genome shotgun (WGS) entry which is preliminary data.</text>
</comment>
<sequence length="277" mass="28444">MKNSLLLHLAGAVAASQMTLPFIDNAIVGGTPHDVCLMVAAKVPRCFKQVGAASSKGLGEVVGAEDFAKCACCEGGSPVAESYSTCSSYLAKETPTLSIVISAFSTIYSACHASTAVCGAVSRTETADPVTTTKFIEPACHSVNNMYRSCIAETFDFTNLPFGRQASCYCCRTGRGHTSWTDELDNYARTCRDWASQAGSKSALAAARSFATFCSKFSDACSPTSTLSSTEATATPSSDATTGGSADQASQTASPAAASRGSPAGFALVAVAMVAAM</sequence>
<protein>
    <submittedName>
        <fullName evidence="3">Uncharacterized protein</fullName>
    </submittedName>
</protein>
<proteinExistence type="predicted"/>
<evidence type="ECO:0000313" key="4">
    <source>
        <dbReference type="Proteomes" id="UP000557566"/>
    </source>
</evidence>
<dbReference type="AlphaFoldDB" id="A0A8H4PYD7"/>
<gene>
    <name evidence="3" type="ORF">G6O67_000113</name>
</gene>
<dbReference type="OrthoDB" id="4153189at2759"/>
<feature type="chain" id="PRO_5034730132" evidence="2">
    <location>
        <begin position="16"/>
        <end position="277"/>
    </location>
</feature>
<name>A0A8H4PYD7_9HYPO</name>
<organism evidence="3 4">
    <name type="scientific">Ophiocordyceps sinensis</name>
    <dbReference type="NCBI Taxonomy" id="72228"/>
    <lineage>
        <taxon>Eukaryota</taxon>
        <taxon>Fungi</taxon>
        <taxon>Dikarya</taxon>
        <taxon>Ascomycota</taxon>
        <taxon>Pezizomycotina</taxon>
        <taxon>Sordariomycetes</taxon>
        <taxon>Hypocreomycetidae</taxon>
        <taxon>Hypocreales</taxon>
        <taxon>Ophiocordycipitaceae</taxon>
        <taxon>Ophiocordyceps</taxon>
    </lineage>
</organism>